<evidence type="ECO:0000256" key="5">
    <source>
        <dbReference type="SAM" id="Phobius"/>
    </source>
</evidence>
<keyword evidence="4 5" id="KW-0472">Membrane</keyword>
<evidence type="ECO:0000313" key="6">
    <source>
        <dbReference type="EMBL" id="QDZ23833.1"/>
    </source>
</evidence>
<accession>A0A5B8MTE8</accession>
<feature type="transmembrane region" description="Helical" evidence="5">
    <location>
        <begin position="85"/>
        <end position="106"/>
    </location>
</feature>
<keyword evidence="2 5" id="KW-0812">Transmembrane</keyword>
<evidence type="ECO:0000256" key="4">
    <source>
        <dbReference type="ARBA" id="ARBA00023136"/>
    </source>
</evidence>
<comment type="subcellular location">
    <subcellularLocation>
        <location evidence="1">Endomembrane system</location>
        <topology evidence="1">Multi-pass membrane protein</topology>
    </subcellularLocation>
</comment>
<dbReference type="Proteomes" id="UP000316726">
    <property type="component" value="Chromosome 11"/>
</dbReference>
<evidence type="ECO:0000256" key="2">
    <source>
        <dbReference type="ARBA" id="ARBA00022692"/>
    </source>
</evidence>
<dbReference type="GO" id="GO:0012505">
    <property type="term" value="C:endomembrane system"/>
    <property type="evidence" value="ECO:0007669"/>
    <property type="project" value="UniProtKB-SubCell"/>
</dbReference>
<dbReference type="PANTHER" id="PTHR12479">
    <property type="entry name" value="LYSOSOMAL-ASSOCIATED TRANSMEMBRANE PROTEIN"/>
    <property type="match status" value="1"/>
</dbReference>
<dbReference type="EMBL" id="CP031044">
    <property type="protein sequence ID" value="QDZ23833.1"/>
    <property type="molecule type" value="Genomic_DNA"/>
</dbReference>
<evidence type="ECO:0000256" key="1">
    <source>
        <dbReference type="ARBA" id="ARBA00004127"/>
    </source>
</evidence>
<keyword evidence="7" id="KW-1185">Reference proteome</keyword>
<proteinExistence type="predicted"/>
<keyword evidence="3 5" id="KW-1133">Transmembrane helix</keyword>
<evidence type="ECO:0000256" key="3">
    <source>
        <dbReference type="ARBA" id="ARBA00022989"/>
    </source>
</evidence>
<feature type="transmembrane region" description="Helical" evidence="5">
    <location>
        <begin position="47"/>
        <end position="65"/>
    </location>
</feature>
<organism evidence="6 7">
    <name type="scientific">Chloropicon primus</name>
    <dbReference type="NCBI Taxonomy" id="1764295"/>
    <lineage>
        <taxon>Eukaryota</taxon>
        <taxon>Viridiplantae</taxon>
        <taxon>Chlorophyta</taxon>
        <taxon>Chloropicophyceae</taxon>
        <taxon>Chloropicales</taxon>
        <taxon>Chloropicaceae</taxon>
        <taxon>Chloropicon</taxon>
    </lineage>
</organism>
<dbReference type="InterPro" id="IPR051115">
    <property type="entry name" value="LAPTM_transporter"/>
</dbReference>
<evidence type="ECO:0000313" key="7">
    <source>
        <dbReference type="Proteomes" id="UP000316726"/>
    </source>
</evidence>
<feature type="transmembrane region" description="Helical" evidence="5">
    <location>
        <begin position="113"/>
        <end position="138"/>
    </location>
</feature>
<dbReference type="GO" id="GO:0005765">
    <property type="term" value="C:lysosomal membrane"/>
    <property type="evidence" value="ECO:0007669"/>
    <property type="project" value="TreeGrafter"/>
</dbReference>
<reference evidence="6 7" key="1">
    <citation type="submission" date="2018-07" db="EMBL/GenBank/DDBJ databases">
        <title>The complete nuclear genome of the prasinophyte Chloropicon primus (CCMP1205).</title>
        <authorList>
            <person name="Pombert J.-F."/>
            <person name="Otis C."/>
            <person name="Turmel M."/>
            <person name="Lemieux C."/>
        </authorList>
    </citation>
    <scope>NUCLEOTIDE SEQUENCE [LARGE SCALE GENOMIC DNA]</scope>
    <source>
        <strain evidence="6 7">CCMP1205</strain>
    </source>
</reference>
<name>A0A5B8MTE8_9CHLO</name>
<dbReference type="OrthoDB" id="7477646at2759"/>
<sequence>MSQPGASPGTRFNLKNILGSKPPTMNTGRQVPNSAGGREKCCLCFDLRVGVITIAGIYTTLYLINVANMVTNSLGWQMRSKGWQGFDIFCVVVGLPLCAVGLYGAIKKRPRFVYAYFLFNVVYSIMAFLASIALLVQIGRGGVNEDFMNKCMNDPGLDYEKCKEASKVTLGVTGAFNFLFAFVQIYWTYVIRRFYMQILIQNAGNFSSYMQV</sequence>
<dbReference type="PANTHER" id="PTHR12479:SF10">
    <property type="entry name" value="LYSOSOMAL-ASSOCIATED TRANSMEMBRANE PROTEIN"/>
    <property type="match status" value="1"/>
</dbReference>
<feature type="transmembrane region" description="Helical" evidence="5">
    <location>
        <begin position="168"/>
        <end position="189"/>
    </location>
</feature>
<dbReference type="AlphaFoldDB" id="A0A5B8MTE8"/>
<gene>
    <name evidence="6" type="ORF">A3770_11p63510</name>
</gene>
<protein>
    <submittedName>
        <fullName evidence="6">Uncharacterized protein</fullName>
    </submittedName>
</protein>